<dbReference type="SMART" id="SM00242">
    <property type="entry name" value="MYSc"/>
    <property type="match status" value="1"/>
</dbReference>
<evidence type="ECO:0000256" key="1">
    <source>
        <dbReference type="ARBA" id="ARBA00022741"/>
    </source>
</evidence>
<dbReference type="GO" id="GO:0000146">
    <property type="term" value="F:microfilament motor activity"/>
    <property type="evidence" value="ECO:0000318"/>
    <property type="project" value="GO_Central"/>
</dbReference>
<evidence type="ECO:0000256" key="2">
    <source>
        <dbReference type="ARBA" id="ARBA00022840"/>
    </source>
</evidence>
<dbReference type="SUPFAM" id="SSF52540">
    <property type="entry name" value="P-loop containing nucleoside triphosphate hydrolases"/>
    <property type="match status" value="1"/>
</dbReference>
<dbReference type="InterPro" id="IPR001609">
    <property type="entry name" value="Myosin_head_motor_dom-like"/>
</dbReference>
<dbReference type="FunCoup" id="B8BQM3">
    <property type="interactions" value="11"/>
</dbReference>
<dbReference type="Gene3D" id="1.20.58.530">
    <property type="match status" value="1"/>
</dbReference>
<dbReference type="KEGG" id="tps:THAPSDRAFT_12637"/>
<dbReference type="InterPro" id="IPR027417">
    <property type="entry name" value="P-loop_NTPase"/>
</dbReference>
<feature type="region of interest" description="Actin-binding" evidence="6">
    <location>
        <begin position="584"/>
        <end position="606"/>
    </location>
</feature>
<dbReference type="PANTHER" id="PTHR13140">
    <property type="entry name" value="MYOSIN"/>
    <property type="match status" value="1"/>
</dbReference>
<evidence type="ECO:0000313" key="9">
    <source>
        <dbReference type="Proteomes" id="UP000001449"/>
    </source>
</evidence>
<dbReference type="GO" id="GO:0016459">
    <property type="term" value="C:myosin complex"/>
    <property type="evidence" value="ECO:0007669"/>
    <property type="project" value="UniProtKB-KW"/>
</dbReference>
<organism evidence="8 9">
    <name type="scientific">Thalassiosira pseudonana</name>
    <name type="common">Marine diatom</name>
    <name type="synonym">Cyclotella nana</name>
    <dbReference type="NCBI Taxonomy" id="35128"/>
    <lineage>
        <taxon>Eukaryota</taxon>
        <taxon>Sar</taxon>
        <taxon>Stramenopiles</taxon>
        <taxon>Ochrophyta</taxon>
        <taxon>Bacillariophyta</taxon>
        <taxon>Coscinodiscophyceae</taxon>
        <taxon>Thalassiosirophycidae</taxon>
        <taxon>Thalassiosirales</taxon>
        <taxon>Thalassiosiraceae</taxon>
        <taxon>Thalassiosira</taxon>
    </lineage>
</organism>
<keyword evidence="3 6" id="KW-0518">Myosin</keyword>
<dbReference type="Pfam" id="PF00063">
    <property type="entry name" value="Myosin_head"/>
    <property type="match status" value="1"/>
</dbReference>
<gene>
    <name evidence="8" type="ORF">THAPSDRAFT_12637</name>
</gene>
<proteinExistence type="inferred from homology"/>
<dbReference type="GO" id="GO:0015629">
    <property type="term" value="C:actin cytoskeleton"/>
    <property type="evidence" value="ECO:0000318"/>
    <property type="project" value="GO_Central"/>
</dbReference>
<dbReference type="OMA" id="IDVMIYM"/>
<dbReference type="PRINTS" id="PR00193">
    <property type="entry name" value="MYOSINHEAVY"/>
</dbReference>
<accession>B8BQM3</accession>
<evidence type="ECO:0000256" key="6">
    <source>
        <dbReference type="PROSITE-ProRule" id="PRU00782"/>
    </source>
</evidence>
<dbReference type="Gene3D" id="3.40.850.10">
    <property type="entry name" value="Kinesin motor domain"/>
    <property type="match status" value="1"/>
</dbReference>
<dbReference type="GO" id="GO:0051015">
    <property type="term" value="F:actin filament binding"/>
    <property type="evidence" value="ECO:0000318"/>
    <property type="project" value="GO_Central"/>
</dbReference>
<dbReference type="GO" id="GO:0016020">
    <property type="term" value="C:membrane"/>
    <property type="evidence" value="ECO:0000318"/>
    <property type="project" value="GO_Central"/>
</dbReference>
<dbReference type="AlphaFoldDB" id="B8BQM3"/>
<feature type="non-terminal residue" evidence="8">
    <location>
        <position position="1"/>
    </location>
</feature>
<dbReference type="PROSITE" id="PS51456">
    <property type="entry name" value="MYOSIN_MOTOR"/>
    <property type="match status" value="1"/>
</dbReference>
<dbReference type="PANTHER" id="PTHR13140:SF845">
    <property type="entry name" value="MYOSIN-LIKE PROTEIN"/>
    <property type="match status" value="1"/>
</dbReference>
<keyword evidence="5 6" id="KW-0009">Actin-binding</keyword>
<sequence length="735" mass="82449">DLTQLTHLHEPAVVDSLERRYNLSSGWQMYTASGPILIAINPCQTVKGLYDEQAMRMYWHTDVAPPPHVFSVADASYRGMMRGLDFQRSILVSGESGAGKTVTTKFIMQYLAALSKKVDTDVGLGRVDKSSIEQRVLQSNAILESFGNARTLRNDNSSRFGKFIELRFSDRGRLMGASIDTYLLEKARIVGHTRGEQSYHIFYQVLHKGSLSATERKKMDIDGRSVVDFAITTAENGKDKSRLCHQGGFDDHAKMFGELRTAMDTMGFSRTEQTEIFQAVCGLLYLSNLTLQGAFVESNDGEECKLDINNNSLASALRLLGVTYEALNAAVTTVQFKAVDELVKKNLNATQAARAVQALIKGAYDSIFSLLVDRINTCIIGVSADESAAFIGLLDIFGFESFDKNSFEQLCINYCNESLQQQFNRFVFKLEQQEYNREGIKWDFVDFSDNQDILDLIEKKHGGILTTLDEQCMLGMRCNDRTFVSAVYDKCMKASSRFDANTKQKAQGKFSIHHYAGIVEYDTDGFMEKNKDEIPMEAGEMLSNSTVTFVSNIAQVMASKMSGSQKESKGRAFKSSISRFSAQLQKLRKRIDETHPHYVRCLKPNDQLQPDRFEKAVVVDQLRCGGILEAIRVSRAGFPQRYTFEHFVSRFGILSTSLSEVKTHQSPPKNYNSIHKTVDVSEAGIQMGATKVFLLQDTFDCIERVRGLALATSATKITAAVRRYLARVKYLAMLR</sequence>
<dbReference type="Gene3D" id="1.20.5.4820">
    <property type="match status" value="1"/>
</dbReference>
<dbReference type="Gene3D" id="1.20.120.720">
    <property type="entry name" value="Myosin VI head, motor domain, U50 subdomain"/>
    <property type="match status" value="1"/>
</dbReference>
<keyword evidence="4 6" id="KW-0505">Motor protein</keyword>
<dbReference type="PaxDb" id="35128-Thaps12637"/>
<dbReference type="InParanoid" id="B8BQM3"/>
<feature type="non-terminal residue" evidence="8">
    <location>
        <position position="735"/>
    </location>
</feature>
<dbReference type="HOGENOM" id="CLU_000192_7_5_1"/>
<evidence type="ECO:0000313" key="8">
    <source>
        <dbReference type="EMBL" id="EED95808.1"/>
    </source>
</evidence>
<protein>
    <recommendedName>
        <fullName evidence="7">Myosin motor domain-containing protein</fullName>
    </recommendedName>
</protein>
<feature type="binding site" evidence="6">
    <location>
        <begin position="94"/>
        <end position="101"/>
    </location>
    <ligand>
        <name>ATP</name>
        <dbReference type="ChEBI" id="CHEBI:30616"/>
    </ligand>
</feature>
<evidence type="ECO:0000259" key="7">
    <source>
        <dbReference type="PROSITE" id="PS51456"/>
    </source>
</evidence>
<reference evidence="8 9" key="2">
    <citation type="journal article" date="2008" name="Nature">
        <title>The Phaeodactylum genome reveals the evolutionary history of diatom genomes.</title>
        <authorList>
            <person name="Bowler C."/>
            <person name="Allen A.E."/>
            <person name="Badger J.H."/>
            <person name="Grimwood J."/>
            <person name="Jabbari K."/>
            <person name="Kuo A."/>
            <person name="Maheswari U."/>
            <person name="Martens C."/>
            <person name="Maumus F."/>
            <person name="Otillar R.P."/>
            <person name="Rayko E."/>
            <person name="Salamov A."/>
            <person name="Vandepoele K."/>
            <person name="Beszteri B."/>
            <person name="Gruber A."/>
            <person name="Heijde M."/>
            <person name="Katinka M."/>
            <person name="Mock T."/>
            <person name="Valentin K."/>
            <person name="Verret F."/>
            <person name="Berges J.A."/>
            <person name="Brownlee C."/>
            <person name="Cadoret J.P."/>
            <person name="Chiovitti A."/>
            <person name="Choi C.J."/>
            <person name="Coesel S."/>
            <person name="De Martino A."/>
            <person name="Detter J.C."/>
            <person name="Durkin C."/>
            <person name="Falciatore A."/>
            <person name="Fournet J."/>
            <person name="Haruta M."/>
            <person name="Huysman M.J."/>
            <person name="Jenkins B.D."/>
            <person name="Jiroutova K."/>
            <person name="Jorgensen R.E."/>
            <person name="Joubert Y."/>
            <person name="Kaplan A."/>
            <person name="Kroger N."/>
            <person name="Kroth P.G."/>
            <person name="La Roche J."/>
            <person name="Lindquist E."/>
            <person name="Lommer M."/>
            <person name="Martin-Jezequel V."/>
            <person name="Lopez P.J."/>
            <person name="Lucas S."/>
            <person name="Mangogna M."/>
            <person name="McGinnis K."/>
            <person name="Medlin L.K."/>
            <person name="Montsant A."/>
            <person name="Oudot-Le Secq M.P."/>
            <person name="Napoli C."/>
            <person name="Obornik M."/>
            <person name="Parker M.S."/>
            <person name="Petit J.L."/>
            <person name="Porcel B.M."/>
            <person name="Poulsen N."/>
            <person name="Robison M."/>
            <person name="Rychlewski L."/>
            <person name="Rynearson T.A."/>
            <person name="Schmutz J."/>
            <person name="Shapiro H."/>
            <person name="Siaut M."/>
            <person name="Stanley M."/>
            <person name="Sussman M.R."/>
            <person name="Taylor A.R."/>
            <person name="Vardi A."/>
            <person name="von Dassow P."/>
            <person name="Vyverman W."/>
            <person name="Willis A."/>
            <person name="Wyrwicz L.S."/>
            <person name="Rokhsar D.S."/>
            <person name="Weissenbach J."/>
            <person name="Armbrust E.V."/>
            <person name="Green B.R."/>
            <person name="Van de Peer Y."/>
            <person name="Grigoriev I.V."/>
        </authorList>
    </citation>
    <scope>NUCLEOTIDE SEQUENCE [LARGE SCALE GENOMIC DNA]</scope>
    <source>
        <strain evidence="8 9">CCMP1335</strain>
    </source>
</reference>
<keyword evidence="1 6" id="KW-0547">Nucleotide-binding</keyword>
<dbReference type="PROSITE" id="PS50096">
    <property type="entry name" value="IQ"/>
    <property type="match status" value="1"/>
</dbReference>
<dbReference type="GO" id="GO:0005737">
    <property type="term" value="C:cytoplasm"/>
    <property type="evidence" value="ECO:0000318"/>
    <property type="project" value="GO_Central"/>
</dbReference>
<dbReference type="InterPro" id="IPR036961">
    <property type="entry name" value="Kinesin_motor_dom_sf"/>
</dbReference>
<dbReference type="GeneID" id="7451435"/>
<dbReference type="Proteomes" id="UP000001449">
    <property type="component" value="Chromosome 1"/>
</dbReference>
<evidence type="ECO:0000256" key="5">
    <source>
        <dbReference type="ARBA" id="ARBA00023203"/>
    </source>
</evidence>
<dbReference type="GO" id="GO:0007015">
    <property type="term" value="P:actin filament organization"/>
    <property type="evidence" value="ECO:0000318"/>
    <property type="project" value="GO_Central"/>
</dbReference>
<evidence type="ECO:0000256" key="3">
    <source>
        <dbReference type="ARBA" id="ARBA00023123"/>
    </source>
</evidence>
<dbReference type="GO" id="GO:0005524">
    <property type="term" value="F:ATP binding"/>
    <property type="evidence" value="ECO:0007669"/>
    <property type="project" value="UniProtKB-UniRule"/>
</dbReference>
<evidence type="ECO:0000256" key="4">
    <source>
        <dbReference type="ARBA" id="ARBA00023175"/>
    </source>
</evidence>
<dbReference type="eggNOG" id="KOG0160">
    <property type="taxonomic scope" value="Eukaryota"/>
</dbReference>
<name>B8BQM3_THAPS</name>
<dbReference type="RefSeq" id="XP_002286167.1">
    <property type="nucleotide sequence ID" value="XM_002286131.1"/>
</dbReference>
<comment type="similarity">
    <text evidence="6">Belongs to the TRAFAC class myosin-kinesin ATPase superfamily. Myosin family.</text>
</comment>
<dbReference type="Gene3D" id="1.10.10.820">
    <property type="match status" value="1"/>
</dbReference>
<keyword evidence="2 6" id="KW-0067">ATP-binding</keyword>
<dbReference type="STRING" id="35128.B8BQM3"/>
<feature type="domain" description="Myosin motor" evidence="7">
    <location>
        <begin position="1"/>
        <end position="707"/>
    </location>
</feature>
<reference evidence="8 9" key="1">
    <citation type="journal article" date="2004" name="Science">
        <title>The genome of the diatom Thalassiosira pseudonana: ecology, evolution, and metabolism.</title>
        <authorList>
            <person name="Armbrust E.V."/>
            <person name="Berges J.A."/>
            <person name="Bowler C."/>
            <person name="Green B.R."/>
            <person name="Martinez D."/>
            <person name="Putnam N.H."/>
            <person name="Zhou S."/>
            <person name="Allen A.E."/>
            <person name="Apt K.E."/>
            <person name="Bechner M."/>
            <person name="Brzezinski M.A."/>
            <person name="Chaal B.K."/>
            <person name="Chiovitti A."/>
            <person name="Davis A.K."/>
            <person name="Demarest M.S."/>
            <person name="Detter J.C."/>
            <person name="Glavina T."/>
            <person name="Goodstein D."/>
            <person name="Hadi M.Z."/>
            <person name="Hellsten U."/>
            <person name="Hildebrand M."/>
            <person name="Jenkins B.D."/>
            <person name="Jurka J."/>
            <person name="Kapitonov V.V."/>
            <person name="Kroger N."/>
            <person name="Lau W.W."/>
            <person name="Lane T.W."/>
            <person name="Larimer F.W."/>
            <person name="Lippmeier J.C."/>
            <person name="Lucas S."/>
            <person name="Medina M."/>
            <person name="Montsant A."/>
            <person name="Obornik M."/>
            <person name="Parker M.S."/>
            <person name="Palenik B."/>
            <person name="Pazour G.J."/>
            <person name="Richardson P.M."/>
            <person name="Rynearson T.A."/>
            <person name="Saito M.A."/>
            <person name="Schwartz D.C."/>
            <person name="Thamatrakoln K."/>
            <person name="Valentin K."/>
            <person name="Vardi A."/>
            <person name="Wilkerson F.P."/>
            <person name="Rokhsar D.S."/>
        </authorList>
    </citation>
    <scope>NUCLEOTIDE SEQUENCE [LARGE SCALE GENOMIC DNA]</scope>
    <source>
        <strain evidence="8 9">CCMP1335</strain>
    </source>
</reference>
<dbReference type="EMBL" id="CM000638">
    <property type="protein sequence ID" value="EED95808.1"/>
    <property type="molecule type" value="Genomic_DNA"/>
</dbReference>
<dbReference type="CDD" id="cd00124">
    <property type="entry name" value="MYSc"/>
    <property type="match status" value="1"/>
</dbReference>
<keyword evidence="9" id="KW-1185">Reference proteome</keyword>